<keyword evidence="6" id="KW-1185">Reference proteome</keyword>
<dbReference type="InterPro" id="IPR001173">
    <property type="entry name" value="Glyco_trans_2-like"/>
</dbReference>
<evidence type="ECO:0000256" key="3">
    <source>
        <dbReference type="ARBA" id="ARBA00022679"/>
    </source>
</evidence>
<comment type="similarity">
    <text evidence="1">Belongs to the glycosyltransferase 2 family.</text>
</comment>
<feature type="domain" description="Glycosyltransferase 2-like" evidence="4">
    <location>
        <begin position="10"/>
        <end position="180"/>
    </location>
</feature>
<name>A0A3G1B982_9ARCH</name>
<organism evidence="5 6">
    <name type="scientific">Candidatus Nitrosotenuis cloacae</name>
    <dbReference type="NCBI Taxonomy" id="1603555"/>
    <lineage>
        <taxon>Archaea</taxon>
        <taxon>Nitrososphaerota</taxon>
        <taxon>Candidatus Nitrosotenuis</taxon>
    </lineage>
</organism>
<dbReference type="InterPro" id="IPR029044">
    <property type="entry name" value="Nucleotide-diphossugar_trans"/>
</dbReference>
<dbReference type="Gene3D" id="3.90.550.10">
    <property type="entry name" value="Spore Coat Polysaccharide Biosynthesis Protein SpsA, Chain A"/>
    <property type="match status" value="1"/>
</dbReference>
<evidence type="ECO:0000256" key="1">
    <source>
        <dbReference type="ARBA" id="ARBA00006739"/>
    </source>
</evidence>
<dbReference type="KEGG" id="tah:SU86_006960"/>
<reference evidence="5 6" key="1">
    <citation type="journal article" date="2016" name="Sci. Rep.">
        <title>A novel ammonia-oxidizing archaeon from wastewater treatment plant: Its enrichment, physiological and genomic characteristics.</title>
        <authorList>
            <person name="Li Y."/>
            <person name="Ding K."/>
            <person name="Wen X."/>
            <person name="Zhang B."/>
            <person name="Shen B."/>
            <person name="Yang Y."/>
        </authorList>
    </citation>
    <scope>NUCLEOTIDE SEQUENCE [LARGE SCALE GENOMIC DNA]</scope>
    <source>
        <strain evidence="5 6">SAT1</strain>
    </source>
</reference>
<dbReference type="OrthoDB" id="46222at2157"/>
<sequence length="350" mass="40673">MDKLFNPKVSIIILNYNAGELLLNCLESVFRTAYDNIEVIVVDNASKDQSHKKCKEKFDKIKLIENKQNLGYCEGNNVGIREASGEFIVILNPDTTVDHNWIIELISAYRKHGEGLYQPKIISLYEENILQSTGNMIHLFGFGFARDKGIPDIHQQKEIERIGYASGTCLFTSQQVIKKIGLFDSFLFLYHDDLDLGWRAAQLGIRSYYVPLATIYHAESYSLKWSSKKFFWLERNRRYCLLTHYSRNTYKKMLPYLRQTELMVWIFYISKGFLGAKIRAELDIIKNKQYIVEKYQELEAKKIIPDTELIKSFPDEIFIPKNVSDGFGSRIFNSLLVILSQKAKNKILSK</sequence>
<dbReference type="SUPFAM" id="SSF53448">
    <property type="entry name" value="Nucleotide-diphospho-sugar transferases"/>
    <property type="match status" value="1"/>
</dbReference>
<evidence type="ECO:0000313" key="6">
    <source>
        <dbReference type="Proteomes" id="UP000266745"/>
    </source>
</evidence>
<evidence type="ECO:0000256" key="2">
    <source>
        <dbReference type="ARBA" id="ARBA00022676"/>
    </source>
</evidence>
<evidence type="ECO:0000259" key="4">
    <source>
        <dbReference type="Pfam" id="PF00535"/>
    </source>
</evidence>
<dbReference type="Pfam" id="PF00535">
    <property type="entry name" value="Glycos_transf_2"/>
    <property type="match status" value="1"/>
</dbReference>
<protein>
    <submittedName>
        <fullName evidence="5">Glycosyl transferase</fullName>
    </submittedName>
</protein>
<keyword evidence="2" id="KW-0328">Glycosyltransferase</keyword>
<dbReference type="PANTHER" id="PTHR43179:SF12">
    <property type="entry name" value="GALACTOFURANOSYLTRANSFERASE GLFT2"/>
    <property type="match status" value="1"/>
</dbReference>
<dbReference type="CDD" id="cd04186">
    <property type="entry name" value="GT_2_like_c"/>
    <property type="match status" value="1"/>
</dbReference>
<dbReference type="PANTHER" id="PTHR43179">
    <property type="entry name" value="RHAMNOSYLTRANSFERASE WBBL"/>
    <property type="match status" value="1"/>
</dbReference>
<dbReference type="Proteomes" id="UP000266745">
    <property type="component" value="Chromosome"/>
</dbReference>
<keyword evidence="3 5" id="KW-0808">Transferase</keyword>
<dbReference type="GO" id="GO:0016757">
    <property type="term" value="F:glycosyltransferase activity"/>
    <property type="evidence" value="ECO:0007669"/>
    <property type="project" value="UniProtKB-KW"/>
</dbReference>
<dbReference type="STRING" id="1603555.SU86_006960"/>
<gene>
    <name evidence="5" type="ORF">SU86_006960</name>
</gene>
<dbReference type="EMBL" id="CP011097">
    <property type="protein sequence ID" value="AJZ76701.1"/>
    <property type="molecule type" value="Genomic_DNA"/>
</dbReference>
<proteinExistence type="inferred from homology"/>
<evidence type="ECO:0000313" key="5">
    <source>
        <dbReference type="EMBL" id="AJZ76701.1"/>
    </source>
</evidence>
<accession>A0A3G1B982</accession>
<dbReference type="AlphaFoldDB" id="A0A3G1B982"/>